<dbReference type="AlphaFoldDB" id="A0AA38L8H0"/>
<dbReference type="Proteomes" id="UP000824469">
    <property type="component" value="Unassembled WGS sequence"/>
</dbReference>
<name>A0AA38L8H0_TAXCH</name>
<evidence type="ECO:0000313" key="1">
    <source>
        <dbReference type="EMBL" id="KAH9315739.1"/>
    </source>
</evidence>
<dbReference type="EMBL" id="JAHRHJ020000005">
    <property type="protein sequence ID" value="KAH9315739.1"/>
    <property type="molecule type" value="Genomic_DNA"/>
</dbReference>
<evidence type="ECO:0000313" key="2">
    <source>
        <dbReference type="Proteomes" id="UP000824469"/>
    </source>
</evidence>
<organism evidence="1 2">
    <name type="scientific">Taxus chinensis</name>
    <name type="common">Chinese yew</name>
    <name type="synonym">Taxus wallichiana var. chinensis</name>
    <dbReference type="NCBI Taxonomy" id="29808"/>
    <lineage>
        <taxon>Eukaryota</taxon>
        <taxon>Viridiplantae</taxon>
        <taxon>Streptophyta</taxon>
        <taxon>Embryophyta</taxon>
        <taxon>Tracheophyta</taxon>
        <taxon>Spermatophyta</taxon>
        <taxon>Pinopsida</taxon>
        <taxon>Pinidae</taxon>
        <taxon>Conifers II</taxon>
        <taxon>Cupressales</taxon>
        <taxon>Taxaceae</taxon>
        <taxon>Taxus</taxon>
    </lineage>
</organism>
<comment type="caution">
    <text evidence="1">The sequence shown here is derived from an EMBL/GenBank/DDBJ whole genome shotgun (WGS) entry which is preliminary data.</text>
</comment>
<accession>A0AA38L8H0</accession>
<gene>
    <name evidence="1" type="ORF">KI387_024366</name>
</gene>
<protein>
    <submittedName>
        <fullName evidence="1">Uncharacterized protein</fullName>
    </submittedName>
</protein>
<sequence length="50" mass="5906">SAKDEELIQELFGKEEQGAHFDEVDDTHVELFTHDYFEKGKMVYIVDDEE</sequence>
<feature type="non-terminal residue" evidence="1">
    <location>
        <position position="1"/>
    </location>
</feature>
<proteinExistence type="predicted"/>
<keyword evidence="2" id="KW-1185">Reference proteome</keyword>
<reference evidence="1 2" key="1">
    <citation type="journal article" date="2021" name="Nat. Plants">
        <title>The Taxus genome provides insights into paclitaxel biosynthesis.</title>
        <authorList>
            <person name="Xiong X."/>
            <person name="Gou J."/>
            <person name="Liao Q."/>
            <person name="Li Y."/>
            <person name="Zhou Q."/>
            <person name="Bi G."/>
            <person name="Li C."/>
            <person name="Du R."/>
            <person name="Wang X."/>
            <person name="Sun T."/>
            <person name="Guo L."/>
            <person name="Liang H."/>
            <person name="Lu P."/>
            <person name="Wu Y."/>
            <person name="Zhang Z."/>
            <person name="Ro D.K."/>
            <person name="Shang Y."/>
            <person name="Huang S."/>
            <person name="Yan J."/>
        </authorList>
    </citation>
    <scope>NUCLEOTIDE SEQUENCE [LARGE SCALE GENOMIC DNA]</scope>
    <source>
        <strain evidence="1">Ta-2019</strain>
    </source>
</reference>
<feature type="non-terminal residue" evidence="1">
    <location>
        <position position="50"/>
    </location>
</feature>